<feature type="domain" description="AB hydrolase-1" evidence="2">
    <location>
        <begin position="69"/>
        <end position="322"/>
    </location>
</feature>
<dbReference type="PANTHER" id="PTHR43798">
    <property type="entry name" value="MONOACYLGLYCEROL LIPASE"/>
    <property type="match status" value="1"/>
</dbReference>
<accession>A0A9X1YKG3</accession>
<proteinExistence type="predicted"/>
<dbReference type="GO" id="GO:0046464">
    <property type="term" value="P:acylglycerol catabolic process"/>
    <property type="evidence" value="ECO:0007669"/>
    <property type="project" value="TreeGrafter"/>
</dbReference>
<dbReference type="InterPro" id="IPR000073">
    <property type="entry name" value="AB_hydrolase_1"/>
</dbReference>
<evidence type="ECO:0000256" key="1">
    <source>
        <dbReference type="SAM" id="SignalP"/>
    </source>
</evidence>
<name>A0A9X1YKG3_9BURK</name>
<evidence type="ECO:0000313" key="3">
    <source>
        <dbReference type="EMBL" id="MCK9686032.1"/>
    </source>
</evidence>
<gene>
    <name evidence="3" type="ORF">LPC04_09965</name>
</gene>
<keyword evidence="1" id="KW-0732">Signal</keyword>
<dbReference type="GO" id="GO:0047372">
    <property type="term" value="F:monoacylglycerol lipase activity"/>
    <property type="evidence" value="ECO:0007669"/>
    <property type="project" value="TreeGrafter"/>
</dbReference>
<protein>
    <submittedName>
        <fullName evidence="3">Alpha/beta hydrolase</fullName>
    </submittedName>
</protein>
<sequence>MRPVFLMPLILSFAAAAAHADEPTYGAELQGFDYPYPLHHFSFASQNETLQMAYMDVAPIGKANGRTAVLMHGKNFCGATWEHQIASLTHAGWRVVVPDQVGFCASTKPAHYQYSFQQLARNTQALLASLDIARVTLVAHSTGGMIATRYALMWPQAVEQLVLVDPIGLEDWQAKGVPTRSVDEWTRRELAQTADKIRDYERQTYYVGQWKPEYERWVQMLAGLQQGPGRALVARNSALIYDMIQTQPVVHDFPRLQVPTVLMIGTRDTTAIGSDIAPPEVKARVGHYDQLGPQIAKIIPNATLIEFDGLGHAPQIQAPEEFDKRLVDAMAAP</sequence>
<dbReference type="PRINTS" id="PR00111">
    <property type="entry name" value="ABHYDROLASE"/>
</dbReference>
<evidence type="ECO:0000313" key="4">
    <source>
        <dbReference type="Proteomes" id="UP001139353"/>
    </source>
</evidence>
<organism evidence="3 4">
    <name type="scientific">Scleromatobacter humisilvae</name>
    <dbReference type="NCBI Taxonomy" id="2897159"/>
    <lineage>
        <taxon>Bacteria</taxon>
        <taxon>Pseudomonadati</taxon>
        <taxon>Pseudomonadota</taxon>
        <taxon>Betaproteobacteria</taxon>
        <taxon>Burkholderiales</taxon>
        <taxon>Sphaerotilaceae</taxon>
        <taxon>Scleromatobacter</taxon>
    </lineage>
</organism>
<dbReference type="InterPro" id="IPR050266">
    <property type="entry name" value="AB_hydrolase_sf"/>
</dbReference>
<comment type="caution">
    <text evidence="3">The sequence shown here is derived from an EMBL/GenBank/DDBJ whole genome shotgun (WGS) entry which is preliminary data.</text>
</comment>
<dbReference type="Proteomes" id="UP001139353">
    <property type="component" value="Unassembled WGS sequence"/>
</dbReference>
<dbReference type="Gene3D" id="3.40.50.1820">
    <property type="entry name" value="alpha/beta hydrolase"/>
    <property type="match status" value="1"/>
</dbReference>
<feature type="signal peptide" evidence="1">
    <location>
        <begin position="1"/>
        <end position="20"/>
    </location>
</feature>
<dbReference type="AlphaFoldDB" id="A0A9X1YKG3"/>
<dbReference type="PRINTS" id="PR00412">
    <property type="entry name" value="EPOXHYDRLASE"/>
</dbReference>
<evidence type="ECO:0000259" key="2">
    <source>
        <dbReference type="Pfam" id="PF12697"/>
    </source>
</evidence>
<dbReference type="Pfam" id="PF12697">
    <property type="entry name" value="Abhydrolase_6"/>
    <property type="match status" value="1"/>
</dbReference>
<dbReference type="EMBL" id="JAJLJH010000002">
    <property type="protein sequence ID" value="MCK9686032.1"/>
    <property type="molecule type" value="Genomic_DNA"/>
</dbReference>
<dbReference type="GO" id="GO:0016020">
    <property type="term" value="C:membrane"/>
    <property type="evidence" value="ECO:0007669"/>
    <property type="project" value="TreeGrafter"/>
</dbReference>
<dbReference type="InterPro" id="IPR000639">
    <property type="entry name" value="Epox_hydrolase-like"/>
</dbReference>
<keyword evidence="4" id="KW-1185">Reference proteome</keyword>
<dbReference type="PANTHER" id="PTHR43798:SF33">
    <property type="entry name" value="HYDROLASE, PUTATIVE (AFU_ORTHOLOGUE AFUA_2G14860)-RELATED"/>
    <property type="match status" value="1"/>
</dbReference>
<keyword evidence="3" id="KW-0378">Hydrolase</keyword>
<reference evidence="3" key="1">
    <citation type="submission" date="2021-11" db="EMBL/GenBank/DDBJ databases">
        <title>BS-T2-15 a new species belonging to the Comamonadaceae family isolated from the soil of a French oak forest.</title>
        <authorList>
            <person name="Mieszkin S."/>
            <person name="Alain K."/>
        </authorList>
    </citation>
    <scope>NUCLEOTIDE SEQUENCE</scope>
    <source>
        <strain evidence="3">BS-T2-15</strain>
    </source>
</reference>
<feature type="chain" id="PRO_5040966902" evidence="1">
    <location>
        <begin position="21"/>
        <end position="333"/>
    </location>
</feature>
<dbReference type="SUPFAM" id="SSF53474">
    <property type="entry name" value="alpha/beta-Hydrolases"/>
    <property type="match status" value="1"/>
</dbReference>
<dbReference type="RefSeq" id="WP_275682063.1">
    <property type="nucleotide sequence ID" value="NZ_JAJLJH010000002.1"/>
</dbReference>
<dbReference type="InterPro" id="IPR029058">
    <property type="entry name" value="AB_hydrolase_fold"/>
</dbReference>